<proteinExistence type="predicted"/>
<dbReference type="PANTHER" id="PTHR33825:SF5">
    <property type="entry name" value="TRANSMEMBRANE PROTEIN"/>
    <property type="match status" value="1"/>
</dbReference>
<organism evidence="1 2">
    <name type="scientific">Eleusine coracana subsp. coracana</name>
    <dbReference type="NCBI Taxonomy" id="191504"/>
    <lineage>
        <taxon>Eukaryota</taxon>
        <taxon>Viridiplantae</taxon>
        <taxon>Streptophyta</taxon>
        <taxon>Embryophyta</taxon>
        <taxon>Tracheophyta</taxon>
        <taxon>Spermatophyta</taxon>
        <taxon>Magnoliopsida</taxon>
        <taxon>Liliopsida</taxon>
        <taxon>Poales</taxon>
        <taxon>Poaceae</taxon>
        <taxon>PACMAD clade</taxon>
        <taxon>Chloridoideae</taxon>
        <taxon>Cynodonteae</taxon>
        <taxon>Eleusininae</taxon>
        <taxon>Eleusine</taxon>
    </lineage>
</organism>
<sequence>MPCSVPRLGWTPTLPATASTCLLRPRARLLLVHGSGAAAAATLPVTAVASTDLTSSHYTSVAASPSLRASSSTGGGSGLVALTVTASAACKREAEFLEKYFDSARAKLPETMASVRLVGREIGDLAADLSDLSNILGYDIVWHILCSFCIFVNKTANVVIASISQELTKGAKSSMRIIHTAEAQLYLKPTTRPGSQSNQDDRLDEPLLASTVRHLRELIADIRSGFGTASGMTRAIMWAFNFDSKHRKNCS</sequence>
<dbReference type="EMBL" id="BQKI01000081">
    <property type="protein sequence ID" value="GJN29234.1"/>
    <property type="molecule type" value="Genomic_DNA"/>
</dbReference>
<comment type="caution">
    <text evidence="1">The sequence shown here is derived from an EMBL/GenBank/DDBJ whole genome shotgun (WGS) entry which is preliminary data.</text>
</comment>
<dbReference type="PANTHER" id="PTHR33825">
    <property type="entry name" value="CHITINASE-LIKE PROTEIN"/>
    <property type="match status" value="1"/>
</dbReference>
<reference evidence="1" key="1">
    <citation type="journal article" date="2018" name="DNA Res.">
        <title>Multiple hybrid de novo genome assembly of finger millet, an orphan allotetraploid crop.</title>
        <authorList>
            <person name="Hatakeyama M."/>
            <person name="Aluri S."/>
            <person name="Balachadran M.T."/>
            <person name="Sivarajan S.R."/>
            <person name="Patrignani A."/>
            <person name="Gruter S."/>
            <person name="Poveda L."/>
            <person name="Shimizu-Inatsugi R."/>
            <person name="Baeten J."/>
            <person name="Francoijs K.J."/>
            <person name="Nataraja K.N."/>
            <person name="Reddy Y.A.N."/>
            <person name="Phadnis S."/>
            <person name="Ravikumar R.L."/>
            <person name="Schlapbach R."/>
            <person name="Sreeman S.M."/>
            <person name="Shimizu K.K."/>
        </authorList>
    </citation>
    <scope>NUCLEOTIDE SEQUENCE</scope>
</reference>
<protein>
    <submittedName>
        <fullName evidence="1">Uncharacterized protein</fullName>
    </submittedName>
</protein>
<gene>
    <name evidence="1" type="primary">gb17435</name>
    <name evidence="1" type="ORF">PR202_gb17435</name>
</gene>
<evidence type="ECO:0000313" key="1">
    <source>
        <dbReference type="EMBL" id="GJN29234.1"/>
    </source>
</evidence>
<name>A0AAV5F0M7_ELECO</name>
<keyword evidence="2" id="KW-1185">Reference proteome</keyword>
<evidence type="ECO:0000313" key="2">
    <source>
        <dbReference type="Proteomes" id="UP001054889"/>
    </source>
</evidence>
<dbReference type="Proteomes" id="UP001054889">
    <property type="component" value="Unassembled WGS sequence"/>
</dbReference>
<reference evidence="1" key="2">
    <citation type="submission" date="2021-12" db="EMBL/GenBank/DDBJ databases">
        <title>Resequencing data analysis of finger millet.</title>
        <authorList>
            <person name="Hatakeyama M."/>
            <person name="Aluri S."/>
            <person name="Balachadran M.T."/>
            <person name="Sivarajan S.R."/>
            <person name="Poveda L."/>
            <person name="Shimizu-Inatsugi R."/>
            <person name="Schlapbach R."/>
            <person name="Sreeman S.M."/>
            <person name="Shimizu K.K."/>
        </authorList>
    </citation>
    <scope>NUCLEOTIDE SEQUENCE</scope>
</reference>
<accession>A0AAV5F0M7</accession>
<dbReference type="AlphaFoldDB" id="A0AAV5F0M7"/>